<feature type="region of interest" description="Disordered" evidence="1">
    <location>
        <begin position="1"/>
        <end position="31"/>
    </location>
</feature>
<protein>
    <recommendedName>
        <fullName evidence="2">Hemerythrin-like domain-containing protein</fullName>
    </recommendedName>
</protein>
<evidence type="ECO:0000256" key="1">
    <source>
        <dbReference type="SAM" id="MobiDB-lite"/>
    </source>
</evidence>
<dbReference type="Pfam" id="PF01814">
    <property type="entry name" value="Hemerythrin"/>
    <property type="match status" value="1"/>
</dbReference>
<dbReference type="PANTHER" id="PTHR38048:SF1">
    <property type="entry name" value="HEMERYTHRIN-LIKE DOMAIN-CONTAINING PROTEIN"/>
    <property type="match status" value="1"/>
</dbReference>
<proteinExistence type="predicted"/>
<sequence>MAEEELADVPRPATGSSASDDSSPPELPPLSSHDFKAYNAMAARMDMFHNHFRAMWNELWKTATTGERPRGKSLTRFLDDGINFTEALEMHHNIEETLLFPQLAKRMVEFSHDNGELVAQHKVIHGGLEGLQTYLKGCRKGKIDFEAKVLKQKMESWGEVLWTHMDDEVKTLGANNVRKYWSKAEFSRIII</sequence>
<dbReference type="CDD" id="cd12108">
    <property type="entry name" value="Hr-like"/>
    <property type="match status" value="1"/>
</dbReference>
<accession>A0A084QN97</accession>
<dbReference type="InParanoid" id="A0A084QN97"/>
<dbReference type="OrthoDB" id="10044044at2759"/>
<keyword evidence="4" id="KW-1185">Reference proteome</keyword>
<dbReference type="EMBL" id="KL660597">
    <property type="protein sequence ID" value="KFA65432.1"/>
    <property type="molecule type" value="Genomic_DNA"/>
</dbReference>
<dbReference type="STRING" id="1283841.A0A084QN97"/>
<gene>
    <name evidence="3" type="ORF">S40285_00503</name>
</gene>
<dbReference type="Proteomes" id="UP000028524">
    <property type="component" value="Unassembled WGS sequence"/>
</dbReference>
<dbReference type="InterPro" id="IPR012312">
    <property type="entry name" value="Hemerythrin-like"/>
</dbReference>
<name>A0A084QN97_STAC4</name>
<dbReference type="AlphaFoldDB" id="A0A084QN97"/>
<dbReference type="HOGENOM" id="CLU_074846_1_1_1"/>
<reference evidence="3 4" key="1">
    <citation type="journal article" date="2014" name="BMC Genomics">
        <title>Comparative genome sequencing reveals chemotype-specific gene clusters in the toxigenic black mold Stachybotrys.</title>
        <authorList>
            <person name="Semeiks J."/>
            <person name="Borek D."/>
            <person name="Otwinowski Z."/>
            <person name="Grishin N.V."/>
        </authorList>
    </citation>
    <scope>NUCLEOTIDE SEQUENCE [LARGE SCALE GENOMIC DNA]</scope>
    <source>
        <strain evidence="3 4">IBT 40285</strain>
    </source>
</reference>
<evidence type="ECO:0000313" key="3">
    <source>
        <dbReference type="EMBL" id="KFA65432.1"/>
    </source>
</evidence>
<evidence type="ECO:0000259" key="2">
    <source>
        <dbReference type="Pfam" id="PF01814"/>
    </source>
</evidence>
<evidence type="ECO:0000313" key="4">
    <source>
        <dbReference type="Proteomes" id="UP000028524"/>
    </source>
</evidence>
<feature type="compositionally biased region" description="Low complexity" evidence="1">
    <location>
        <begin position="16"/>
        <end position="31"/>
    </location>
</feature>
<dbReference type="InterPro" id="IPR053206">
    <property type="entry name" value="Dimeric_xanthone_biosynth"/>
</dbReference>
<dbReference type="PANTHER" id="PTHR38048">
    <property type="entry name" value="EXPRESSED PROTEIN"/>
    <property type="match status" value="1"/>
</dbReference>
<dbReference type="Gene3D" id="1.20.120.520">
    <property type="entry name" value="nmb1532 protein domain like"/>
    <property type="match status" value="1"/>
</dbReference>
<organism evidence="3 4">
    <name type="scientific">Stachybotrys chlorohalonatus (strain IBT 40285)</name>
    <dbReference type="NCBI Taxonomy" id="1283841"/>
    <lineage>
        <taxon>Eukaryota</taxon>
        <taxon>Fungi</taxon>
        <taxon>Dikarya</taxon>
        <taxon>Ascomycota</taxon>
        <taxon>Pezizomycotina</taxon>
        <taxon>Sordariomycetes</taxon>
        <taxon>Hypocreomycetidae</taxon>
        <taxon>Hypocreales</taxon>
        <taxon>Stachybotryaceae</taxon>
        <taxon>Stachybotrys</taxon>
    </lineage>
</organism>
<feature type="domain" description="Hemerythrin-like" evidence="2">
    <location>
        <begin position="43"/>
        <end position="170"/>
    </location>
</feature>
<dbReference type="OMA" id="AEHMDYF"/>